<dbReference type="OrthoDB" id="280193at2"/>
<name>A0A517WWH9_9PLAN</name>
<dbReference type="Proteomes" id="UP000318384">
    <property type="component" value="Chromosome"/>
</dbReference>
<keyword evidence="2" id="KW-1185">Reference proteome</keyword>
<dbReference type="EMBL" id="CP037422">
    <property type="protein sequence ID" value="QDU09621.1"/>
    <property type="molecule type" value="Genomic_DNA"/>
</dbReference>
<reference evidence="1 2" key="1">
    <citation type="submission" date="2019-03" db="EMBL/GenBank/DDBJ databases">
        <title>Deep-cultivation of Planctomycetes and their phenomic and genomic characterization uncovers novel biology.</title>
        <authorList>
            <person name="Wiegand S."/>
            <person name="Jogler M."/>
            <person name="Boedeker C."/>
            <person name="Pinto D."/>
            <person name="Vollmers J."/>
            <person name="Rivas-Marin E."/>
            <person name="Kohn T."/>
            <person name="Peeters S.H."/>
            <person name="Heuer A."/>
            <person name="Rast P."/>
            <person name="Oberbeckmann S."/>
            <person name="Bunk B."/>
            <person name="Jeske O."/>
            <person name="Meyerdierks A."/>
            <person name="Storesund J.E."/>
            <person name="Kallscheuer N."/>
            <person name="Luecker S."/>
            <person name="Lage O.M."/>
            <person name="Pohl T."/>
            <person name="Merkel B.J."/>
            <person name="Hornburger P."/>
            <person name="Mueller R.-W."/>
            <person name="Bruemmer F."/>
            <person name="Labrenz M."/>
            <person name="Spormann A.M."/>
            <person name="Op den Camp H."/>
            <person name="Overmann J."/>
            <person name="Amann R."/>
            <person name="Jetten M.S.M."/>
            <person name="Mascher T."/>
            <person name="Medema M.H."/>
            <person name="Devos D.P."/>
            <person name="Kaster A.-K."/>
            <person name="Ovreas L."/>
            <person name="Rohde M."/>
            <person name="Galperin M.Y."/>
            <person name="Jogler C."/>
        </authorList>
    </citation>
    <scope>NUCLEOTIDE SEQUENCE [LARGE SCALE GENOMIC DNA]</scope>
    <source>
        <strain evidence="1 2">V202</strain>
    </source>
</reference>
<accession>A0A517WWH9</accession>
<gene>
    <name evidence="1" type="ORF">V202x_29970</name>
</gene>
<evidence type="ECO:0000313" key="1">
    <source>
        <dbReference type="EMBL" id="QDU09621.1"/>
    </source>
</evidence>
<organism evidence="1 2">
    <name type="scientific">Gimesia aquarii</name>
    <dbReference type="NCBI Taxonomy" id="2527964"/>
    <lineage>
        <taxon>Bacteria</taxon>
        <taxon>Pseudomonadati</taxon>
        <taxon>Planctomycetota</taxon>
        <taxon>Planctomycetia</taxon>
        <taxon>Planctomycetales</taxon>
        <taxon>Planctomycetaceae</taxon>
        <taxon>Gimesia</taxon>
    </lineage>
</organism>
<sequence length="173" mass="19524">MTEQTKTPSKAEQEALESVIKKANSGDQRALGKLRIFLDQQPQIWNEVGNIAKIAEKAWITLIAKGNTLAQEALKKKLAALNQEILGDSNHIFDQMLADVIRATWLEMHYLMSVDADATNRTAGQSTLMMKRLESAQRRHLLAIKQYCQIKKLLSGENQQSDLKILKHRQDSA</sequence>
<evidence type="ECO:0000313" key="2">
    <source>
        <dbReference type="Proteomes" id="UP000318384"/>
    </source>
</evidence>
<proteinExistence type="predicted"/>
<protein>
    <submittedName>
        <fullName evidence="1">Uncharacterized protein</fullName>
    </submittedName>
</protein>
<dbReference type="AlphaFoldDB" id="A0A517WWH9"/>
<dbReference type="RefSeq" id="WP_145176123.1">
    <property type="nucleotide sequence ID" value="NZ_CP037422.1"/>
</dbReference>